<gene>
    <name evidence="2" type="ORF">GWI33_003194</name>
</gene>
<keyword evidence="3" id="KW-1185">Reference proteome</keyword>
<name>A0A834IZF2_RHYFE</name>
<evidence type="ECO:0000313" key="2">
    <source>
        <dbReference type="EMBL" id="KAF7286928.1"/>
    </source>
</evidence>
<dbReference type="EMBL" id="JAACXV010000018">
    <property type="protein sequence ID" value="KAF7286928.1"/>
    <property type="molecule type" value="Genomic_DNA"/>
</dbReference>
<feature type="region of interest" description="Disordered" evidence="1">
    <location>
        <begin position="20"/>
        <end position="53"/>
    </location>
</feature>
<accession>A0A834IZF2</accession>
<dbReference type="Proteomes" id="UP000625711">
    <property type="component" value="Unassembled WGS sequence"/>
</dbReference>
<organism evidence="2 3">
    <name type="scientific">Rhynchophorus ferrugineus</name>
    <name type="common">Red palm weevil</name>
    <name type="synonym">Curculio ferrugineus</name>
    <dbReference type="NCBI Taxonomy" id="354439"/>
    <lineage>
        <taxon>Eukaryota</taxon>
        <taxon>Metazoa</taxon>
        <taxon>Ecdysozoa</taxon>
        <taxon>Arthropoda</taxon>
        <taxon>Hexapoda</taxon>
        <taxon>Insecta</taxon>
        <taxon>Pterygota</taxon>
        <taxon>Neoptera</taxon>
        <taxon>Endopterygota</taxon>
        <taxon>Coleoptera</taxon>
        <taxon>Polyphaga</taxon>
        <taxon>Cucujiformia</taxon>
        <taxon>Curculionidae</taxon>
        <taxon>Dryophthorinae</taxon>
        <taxon>Rhynchophorus</taxon>
    </lineage>
</organism>
<evidence type="ECO:0000313" key="3">
    <source>
        <dbReference type="Proteomes" id="UP000625711"/>
    </source>
</evidence>
<proteinExistence type="predicted"/>
<feature type="compositionally biased region" description="Pro residues" evidence="1">
    <location>
        <begin position="33"/>
        <end position="42"/>
    </location>
</feature>
<comment type="caution">
    <text evidence="2">The sequence shown here is derived from an EMBL/GenBank/DDBJ whole genome shotgun (WGS) entry which is preliminary data.</text>
</comment>
<protein>
    <submittedName>
        <fullName evidence="2">Uncharacterized protein</fullName>
    </submittedName>
</protein>
<feature type="compositionally biased region" description="Polar residues" evidence="1">
    <location>
        <begin position="20"/>
        <end position="30"/>
    </location>
</feature>
<dbReference type="AlphaFoldDB" id="A0A834IZF2"/>
<sequence>MNCYPLNFGGFESKTMQLSAPHSRQCRLQTPSRLPPANPPSPRHPHRSAQTYNKGRLLIRMEKQWRKVVCSPKFRLLNSSGFVSAFVEVSASWKF</sequence>
<evidence type="ECO:0000256" key="1">
    <source>
        <dbReference type="SAM" id="MobiDB-lite"/>
    </source>
</evidence>
<reference evidence="2" key="1">
    <citation type="submission" date="2020-08" db="EMBL/GenBank/DDBJ databases">
        <title>Genome sequencing and assembly of the red palm weevil Rhynchophorus ferrugineus.</title>
        <authorList>
            <person name="Dias G.B."/>
            <person name="Bergman C.M."/>
            <person name="Manee M."/>
        </authorList>
    </citation>
    <scope>NUCLEOTIDE SEQUENCE</scope>
    <source>
        <strain evidence="2">AA-2017</strain>
        <tissue evidence="2">Whole larva</tissue>
    </source>
</reference>